<feature type="transmembrane region" description="Helical" evidence="1">
    <location>
        <begin position="12"/>
        <end position="31"/>
    </location>
</feature>
<feature type="transmembrane region" description="Helical" evidence="1">
    <location>
        <begin position="37"/>
        <end position="56"/>
    </location>
</feature>
<dbReference type="Proteomes" id="UP000515369">
    <property type="component" value="Chromosome"/>
</dbReference>
<dbReference type="KEGG" id="sfol:H3H32_16820"/>
<accession>A0A7G5H5N8</accession>
<evidence type="ECO:0000256" key="1">
    <source>
        <dbReference type="SAM" id="Phobius"/>
    </source>
</evidence>
<dbReference type="RefSeq" id="WP_182463799.1">
    <property type="nucleotide sequence ID" value="NZ_CP059732.1"/>
</dbReference>
<protein>
    <submittedName>
        <fullName evidence="3">DUF2892 domain-containing protein</fullName>
    </submittedName>
</protein>
<sequence length="72" mass="8359">MLFKKNISFVDQIVRAILIVDLLAPCLLGLLSEIVSYLFISFSIVLFISCVTRYCWIYDLFNISTSKQEINY</sequence>
<gene>
    <name evidence="3" type="ORF">H3H32_16820</name>
</gene>
<dbReference type="InterPro" id="IPR021309">
    <property type="entry name" value="YgaP-like_TM"/>
</dbReference>
<keyword evidence="1" id="KW-1133">Transmembrane helix</keyword>
<evidence type="ECO:0000313" key="3">
    <source>
        <dbReference type="EMBL" id="QMW06430.1"/>
    </source>
</evidence>
<dbReference type="AlphaFoldDB" id="A0A7G5H5N8"/>
<dbReference type="Pfam" id="PF11127">
    <property type="entry name" value="YgaP-like_TM"/>
    <property type="match status" value="1"/>
</dbReference>
<keyword evidence="1" id="KW-0812">Transmembrane</keyword>
<dbReference type="EMBL" id="CP059732">
    <property type="protein sequence ID" value="QMW06430.1"/>
    <property type="molecule type" value="Genomic_DNA"/>
</dbReference>
<proteinExistence type="predicted"/>
<name>A0A7G5H5N8_9BACT</name>
<organism evidence="3 4">
    <name type="scientific">Spirosoma foliorum</name>
    <dbReference type="NCBI Taxonomy" id="2710596"/>
    <lineage>
        <taxon>Bacteria</taxon>
        <taxon>Pseudomonadati</taxon>
        <taxon>Bacteroidota</taxon>
        <taxon>Cytophagia</taxon>
        <taxon>Cytophagales</taxon>
        <taxon>Cytophagaceae</taxon>
        <taxon>Spirosoma</taxon>
    </lineage>
</organism>
<keyword evidence="1" id="KW-0472">Membrane</keyword>
<feature type="domain" description="Inner membrane protein YgaP-like transmembrane" evidence="2">
    <location>
        <begin position="4"/>
        <end position="68"/>
    </location>
</feature>
<keyword evidence="4" id="KW-1185">Reference proteome</keyword>
<reference evidence="3 4" key="1">
    <citation type="submission" date="2020-07" db="EMBL/GenBank/DDBJ databases">
        <title>Spirosoma foliorum sp. nov., isolated from the leaves on the Nejang mountain Korea, Republic of.</title>
        <authorList>
            <person name="Ho H."/>
            <person name="Lee Y.-J."/>
            <person name="Nurcahyanto D.-A."/>
            <person name="Kim S.-G."/>
        </authorList>
    </citation>
    <scope>NUCLEOTIDE SEQUENCE [LARGE SCALE GENOMIC DNA]</scope>
    <source>
        <strain evidence="3 4">PL0136</strain>
    </source>
</reference>
<evidence type="ECO:0000313" key="4">
    <source>
        <dbReference type="Proteomes" id="UP000515369"/>
    </source>
</evidence>
<evidence type="ECO:0000259" key="2">
    <source>
        <dbReference type="Pfam" id="PF11127"/>
    </source>
</evidence>